<name>A0AAJ6N8R5_9PAST</name>
<dbReference type="EMBL" id="JASAYQ010000003">
    <property type="protein sequence ID" value="MDP8172270.1"/>
    <property type="molecule type" value="Genomic_DNA"/>
</dbReference>
<dbReference type="Proteomes" id="UP001236239">
    <property type="component" value="Unassembled WGS sequence"/>
</dbReference>
<dbReference type="SUPFAM" id="SSF53300">
    <property type="entry name" value="vWA-like"/>
    <property type="match status" value="1"/>
</dbReference>
<gene>
    <name evidence="4" type="ORF">QJU93_02725</name>
    <name evidence="5" type="ORF">QJU97_00520</name>
</gene>
<feature type="compositionally biased region" description="Low complexity" evidence="1">
    <location>
        <begin position="875"/>
        <end position="888"/>
    </location>
</feature>
<feature type="region of interest" description="Disordered" evidence="1">
    <location>
        <begin position="918"/>
        <end position="945"/>
    </location>
</feature>
<evidence type="ECO:0000313" key="4">
    <source>
        <dbReference type="EMBL" id="MDP8172270.1"/>
    </source>
</evidence>
<dbReference type="SMART" id="SM00327">
    <property type="entry name" value="VWA"/>
    <property type="match status" value="1"/>
</dbReference>
<evidence type="ECO:0000256" key="2">
    <source>
        <dbReference type="SAM" id="SignalP"/>
    </source>
</evidence>
<feature type="region of interest" description="Disordered" evidence="1">
    <location>
        <begin position="859"/>
        <end position="888"/>
    </location>
</feature>
<dbReference type="EMBL" id="JASAYT010000001">
    <property type="protein sequence ID" value="MDP8173949.1"/>
    <property type="molecule type" value="Genomic_DNA"/>
</dbReference>
<evidence type="ECO:0000259" key="3">
    <source>
        <dbReference type="PROSITE" id="PS50234"/>
    </source>
</evidence>
<evidence type="ECO:0000256" key="1">
    <source>
        <dbReference type="SAM" id="MobiDB-lite"/>
    </source>
</evidence>
<dbReference type="Proteomes" id="UP001231736">
    <property type="component" value="Unassembled WGS sequence"/>
</dbReference>
<feature type="chain" id="PRO_5042446119" evidence="2">
    <location>
        <begin position="19"/>
        <end position="1125"/>
    </location>
</feature>
<dbReference type="AlphaFoldDB" id="A0AAJ6N8R5"/>
<dbReference type="PROSITE" id="PS50234">
    <property type="entry name" value="VWFA"/>
    <property type="match status" value="1"/>
</dbReference>
<feature type="compositionally biased region" description="Polar residues" evidence="1">
    <location>
        <begin position="859"/>
        <end position="874"/>
    </location>
</feature>
<reference evidence="4" key="1">
    <citation type="journal article" date="2023" name="Front. Microbiol.">
        <title>Phylogeography and host specificity of Pasteurellaceae pathogenic to sea-farmed fish in the north-east Atlantic.</title>
        <authorList>
            <person name="Gulla S."/>
            <person name="Colquhoun D.J."/>
            <person name="Olsen A.B."/>
            <person name="Spilsberg B."/>
            <person name="Lagesen K."/>
            <person name="Aakesson C.P."/>
            <person name="Strom S."/>
            <person name="Manji F."/>
            <person name="Birkbeck T.H."/>
            <person name="Nilsen H.K."/>
        </authorList>
    </citation>
    <scope>NUCLEOTIDE SEQUENCE</scope>
    <source>
        <strain evidence="5">98B1</strain>
        <strain evidence="4">TW16_20</strain>
    </source>
</reference>
<dbReference type="InterPro" id="IPR036465">
    <property type="entry name" value="vWFA_dom_sf"/>
</dbReference>
<organism evidence="4 6">
    <name type="scientific">Phocoenobacter skyensis</name>
    <dbReference type="NCBI Taxonomy" id="97481"/>
    <lineage>
        <taxon>Bacteria</taxon>
        <taxon>Pseudomonadati</taxon>
        <taxon>Pseudomonadota</taxon>
        <taxon>Gammaproteobacteria</taxon>
        <taxon>Pasteurellales</taxon>
        <taxon>Pasteurellaceae</taxon>
        <taxon>Phocoenobacter</taxon>
    </lineage>
</organism>
<evidence type="ECO:0000313" key="5">
    <source>
        <dbReference type="EMBL" id="MDP8173949.1"/>
    </source>
</evidence>
<keyword evidence="2" id="KW-0732">Signal</keyword>
<feature type="compositionally biased region" description="Polar residues" evidence="1">
    <location>
        <begin position="928"/>
        <end position="938"/>
    </location>
</feature>
<protein>
    <submittedName>
        <fullName evidence="4">VWA domain-containing protein</fullName>
    </submittedName>
</protein>
<dbReference type="Gene3D" id="3.40.50.410">
    <property type="entry name" value="von Willebrand factor, type A domain"/>
    <property type="match status" value="1"/>
</dbReference>
<feature type="domain" description="VWFA" evidence="3">
    <location>
        <begin position="21"/>
        <end position="199"/>
    </location>
</feature>
<dbReference type="RefSeq" id="WP_306375045.1">
    <property type="nucleotide sequence ID" value="NZ_JASAYK010000004.1"/>
</dbReference>
<feature type="signal peptide" evidence="2">
    <location>
        <begin position="1"/>
        <end position="18"/>
    </location>
</feature>
<dbReference type="Pfam" id="PF13519">
    <property type="entry name" value="VWA_2"/>
    <property type="match status" value="1"/>
</dbReference>
<dbReference type="InterPro" id="IPR002035">
    <property type="entry name" value="VWF_A"/>
</dbReference>
<evidence type="ECO:0000313" key="6">
    <source>
        <dbReference type="Proteomes" id="UP001236239"/>
    </source>
</evidence>
<comment type="caution">
    <text evidence="4">The sequence shown here is derived from an EMBL/GenBank/DDBJ whole genome shotgun (WGS) entry which is preliminary data.</text>
</comment>
<proteinExistence type="predicted"/>
<accession>A0AAJ6N8R5</accession>
<sequence>MKKLFLSLLLFTAGVAQAADQAMIVFDASGSMWGRVDGREKIAIAKDALKQVVGQWNPKTQLGLMAYGHRQKGNCNDIEVLVPISGFNKQALLKQVKSIQPKGKTPISRSLRQAANTLRYTEDKATVILISDGKETCDLDPCATAKQLKKQGIDFVTHVIGFNVDKATDAQLSCVARATGGQYFSAKNAQALNNAMRTVVHTVQKVEPKPKPKPKPKPASKYNLRIKAFETEGGKQVEAYHRIYRPIDEDNSKQIEYCYSYVEKACKKRIPVGEYFLVSTYNEFEVKTPFTITAGKYTDLNVVMGQTGKVKIKAFETEGGKQVEAYHRIYRPIDEDNSKQIEYCYSYVEKACKKRIPVGEYFLVSTYNEFEVKTPFTITAGKYTDLNVVMGQTGKVKIKAFETEGGKQVEAYHRIYRPIDEDNSKQIEYCYSYVEKACKKRIPVGEYFLVSTYNEFEVKTPFTITAGKYTDLNVVMGQTGKVKIKAFETKGGKQVEAYHRIYRPIDEDNSKQIEYCYSYVEKACKKRIPVGEYFLVSTYNEFEVKTPFTITAGKYTDLNVVMGQTGKVKIKAFETEGGKQVEAYHRIYRPIDEDNSKQIEYCYSYVEKACKKRIPVGKYFLISEYVDFKLKTPFTITAGKTTELAINFEPIHISAVGMNACTPVTFSVIDAEGATIATKRAAANVGVDFLLSAGKYRVEADNGSSTKTIEIDTESTDKALQIDFGGKAGVQTIAGQWETSQNWAKMQLDGSSVQGSYGEDNGRLFGDYDETTKTFTGYWVEDGSDYKCDSEKDGSYHWGRTVWRFDNKLCTFKGAWGYCGKKPNHNWTGSYLKPLTQSIIDKQSLIDADKEASQAVLPQTDTTGAQMSESTGVNTTRASASATGTSEQDEAAQAFAMMGALAKAMGDAEKGIEQTAQQLAPQGEQQQSNMGVENTQSSGKDKTDEQAKAVMGLVQAFAGAEEVQELQQGLQMLTGLNDNLSGGVLNIYKQAVTTGLPFMEAAESCYQGSETLAQAQACDHLAKQAADAVAKKMENTVGIKPDVTSPKKHTQWNATIKQETVKQLQADIQEAKVSLICIDKGVTVLEMDKCVKAGGKVEKKQAAQPTSKEEKAVKQIGNLLKLLGD</sequence>
<feature type="compositionally biased region" description="Low complexity" evidence="1">
    <location>
        <begin position="918"/>
        <end position="927"/>
    </location>
</feature>